<dbReference type="Gene3D" id="3.30.70.100">
    <property type="match status" value="1"/>
</dbReference>
<evidence type="ECO:0000313" key="3">
    <source>
        <dbReference type="Proteomes" id="UP001138540"/>
    </source>
</evidence>
<dbReference type="InterPro" id="IPR011008">
    <property type="entry name" value="Dimeric_a/b-barrel"/>
</dbReference>
<dbReference type="EMBL" id="JACHKA010000001">
    <property type="protein sequence ID" value="MBB5986260.1"/>
    <property type="molecule type" value="Genomic_DNA"/>
</dbReference>
<dbReference type="Proteomes" id="UP001138540">
    <property type="component" value="Unassembled WGS sequence"/>
</dbReference>
<feature type="domain" description="ABM" evidence="1">
    <location>
        <begin position="16"/>
        <end position="85"/>
    </location>
</feature>
<sequence>MSMAPGDLPPKDAVAVIFVSQRTEADEAGYERAGAAMAALAARQPGYLGMDSARGADGLGITVSYWADEASARAWRAHAEHAATRDVGRARWYDSYRMIATRVTRAYDWHRAAAPDTPD</sequence>
<gene>
    <name evidence="2" type="ORF">HNP60_002234</name>
</gene>
<keyword evidence="2" id="KW-0503">Monooxygenase</keyword>
<dbReference type="InterPro" id="IPR052936">
    <property type="entry name" value="Jasmonate_Hydroxylase-like"/>
</dbReference>
<name>A0ABR6NG48_9SPHN</name>
<organism evidence="2 3">
    <name type="scientific">Sphingobium lignivorans</name>
    <dbReference type="NCBI Taxonomy" id="2735886"/>
    <lineage>
        <taxon>Bacteria</taxon>
        <taxon>Pseudomonadati</taxon>
        <taxon>Pseudomonadota</taxon>
        <taxon>Alphaproteobacteria</taxon>
        <taxon>Sphingomonadales</taxon>
        <taxon>Sphingomonadaceae</taxon>
        <taxon>Sphingobium</taxon>
    </lineage>
</organism>
<evidence type="ECO:0000259" key="1">
    <source>
        <dbReference type="Pfam" id="PF03992"/>
    </source>
</evidence>
<keyword evidence="2" id="KW-0560">Oxidoreductase</keyword>
<comment type="caution">
    <text evidence="2">The sequence shown here is derived from an EMBL/GenBank/DDBJ whole genome shotgun (WGS) entry which is preliminary data.</text>
</comment>
<dbReference type="PANTHER" id="PTHR37811">
    <property type="entry name" value="BLL5343 PROTEIN"/>
    <property type="match status" value="1"/>
</dbReference>
<accession>A0ABR6NG48</accession>
<evidence type="ECO:0000313" key="2">
    <source>
        <dbReference type="EMBL" id="MBB5986260.1"/>
    </source>
</evidence>
<proteinExistence type="predicted"/>
<dbReference type="Pfam" id="PF03992">
    <property type="entry name" value="ABM"/>
    <property type="match status" value="1"/>
</dbReference>
<dbReference type="InterPro" id="IPR007138">
    <property type="entry name" value="ABM_dom"/>
</dbReference>
<keyword evidence="3" id="KW-1185">Reference proteome</keyword>
<reference evidence="2 3" key="1">
    <citation type="submission" date="2020-08" db="EMBL/GenBank/DDBJ databases">
        <title>Exploring microbial biodiversity for novel pathways involved in the catabolism of aromatic compounds derived from lignin.</title>
        <authorList>
            <person name="Elkins J."/>
        </authorList>
    </citation>
    <scope>NUCLEOTIDE SEQUENCE [LARGE SCALE GENOMIC DNA]</scope>
    <source>
        <strain evidence="2 3">B1D3A</strain>
    </source>
</reference>
<dbReference type="SUPFAM" id="SSF54909">
    <property type="entry name" value="Dimeric alpha+beta barrel"/>
    <property type="match status" value="1"/>
</dbReference>
<dbReference type="PANTHER" id="PTHR37811:SF2">
    <property type="entry name" value="ABM DOMAIN-CONTAINING PROTEIN"/>
    <property type="match status" value="1"/>
</dbReference>
<protein>
    <submittedName>
        <fullName evidence="2">Heme-degrading monooxygenase HmoA</fullName>
    </submittedName>
</protein>
<dbReference type="GO" id="GO:0004497">
    <property type="term" value="F:monooxygenase activity"/>
    <property type="evidence" value="ECO:0007669"/>
    <property type="project" value="UniProtKB-KW"/>
</dbReference>
<dbReference type="RefSeq" id="WP_184153571.1">
    <property type="nucleotide sequence ID" value="NZ_JACHKA010000001.1"/>
</dbReference>